<gene>
    <name evidence="2" type="ORF">THIOM_000213</name>
</gene>
<protein>
    <recommendedName>
        <fullName evidence="1">CHAT domain-containing protein</fullName>
    </recommendedName>
</protein>
<evidence type="ECO:0000313" key="2">
    <source>
        <dbReference type="EMBL" id="OAD23940.1"/>
    </source>
</evidence>
<dbReference type="Pfam" id="PF12770">
    <property type="entry name" value="CHAT"/>
    <property type="match status" value="1"/>
</dbReference>
<keyword evidence="3" id="KW-1185">Reference proteome</keyword>
<dbReference type="Proteomes" id="UP000076962">
    <property type="component" value="Unassembled WGS sequence"/>
</dbReference>
<dbReference type="EMBL" id="LUTY01000087">
    <property type="protein sequence ID" value="OAD23940.1"/>
    <property type="molecule type" value="Genomic_DNA"/>
</dbReference>
<dbReference type="InterPro" id="IPR024983">
    <property type="entry name" value="CHAT_dom"/>
</dbReference>
<feature type="domain" description="CHAT" evidence="1">
    <location>
        <begin position="174"/>
        <end position="311"/>
    </location>
</feature>
<evidence type="ECO:0000313" key="3">
    <source>
        <dbReference type="Proteomes" id="UP000076962"/>
    </source>
</evidence>
<reference evidence="2 3" key="1">
    <citation type="submission" date="2016-05" db="EMBL/GenBank/DDBJ databases">
        <title>Single-cell genome of chain-forming Candidatus Thiomargarita nelsonii and comparison to other large sulfur-oxidizing bacteria.</title>
        <authorList>
            <person name="Winkel M."/>
            <person name="Salman V."/>
            <person name="Woyke T."/>
            <person name="Schulz-Vogt H."/>
            <person name="Richter M."/>
            <person name="Flood B."/>
            <person name="Bailey J."/>
            <person name="Amann R."/>
            <person name="Mussmann M."/>
        </authorList>
    </citation>
    <scope>NUCLEOTIDE SEQUENCE [LARGE SCALE GENOMIC DNA]</scope>
    <source>
        <strain evidence="2 3">THI036</strain>
    </source>
</reference>
<organism evidence="2 3">
    <name type="scientific">Candidatus Thiomargarita nelsonii</name>
    <dbReference type="NCBI Taxonomy" id="1003181"/>
    <lineage>
        <taxon>Bacteria</taxon>
        <taxon>Pseudomonadati</taxon>
        <taxon>Pseudomonadota</taxon>
        <taxon>Gammaproteobacteria</taxon>
        <taxon>Thiotrichales</taxon>
        <taxon>Thiotrichaceae</taxon>
        <taxon>Thiomargarita</taxon>
    </lineage>
</organism>
<proteinExistence type="predicted"/>
<dbReference type="AlphaFoldDB" id="A0A176S7F3"/>
<name>A0A176S7F3_9GAMM</name>
<sequence length="331" mass="37123">MDTSLWDAQPLRSGPKFIWTTIFTSLLGKGGIRRFGQSAIADWHQAQKAKPEEIYKRLRAAREQLDKTIAAIRQVEGYANFLIAPEFGDIVAALKDSVLVYLAVTKAGGLALFVNENSEMTRVWLPELTEETLQRTLVSMEPPGSGYLRAYNDWLTHPKEYTYHQQWFNSLAATTQLLWKQVMAPLIQALPKQAAVTLIPVGRLGLLPFHAAWTEDNNTPTGKRYALDALTISYAPNARSLIEARKVAHRVTVDHLLAIDEPKPVTALPLPSSEYEVQTVVANFAQHQIFKHEAATRQAILDTLAHCTVLHDYRLNQKLVKLNANHTILNA</sequence>
<accession>A0A176S7F3</accession>
<evidence type="ECO:0000259" key="1">
    <source>
        <dbReference type="Pfam" id="PF12770"/>
    </source>
</evidence>
<comment type="caution">
    <text evidence="2">The sequence shown here is derived from an EMBL/GenBank/DDBJ whole genome shotgun (WGS) entry which is preliminary data.</text>
</comment>